<dbReference type="EMBL" id="GBBI01004891">
    <property type="protein sequence ID" value="JAC13821.1"/>
    <property type="molecule type" value="mRNA"/>
</dbReference>
<accession>A0A023EXU4</accession>
<organism evidence="2">
    <name type="scientific">Triatoma infestans</name>
    <name type="common">Assassin bug</name>
    <dbReference type="NCBI Taxonomy" id="30076"/>
    <lineage>
        <taxon>Eukaryota</taxon>
        <taxon>Metazoa</taxon>
        <taxon>Ecdysozoa</taxon>
        <taxon>Arthropoda</taxon>
        <taxon>Hexapoda</taxon>
        <taxon>Insecta</taxon>
        <taxon>Pterygota</taxon>
        <taxon>Neoptera</taxon>
        <taxon>Paraneoptera</taxon>
        <taxon>Hemiptera</taxon>
        <taxon>Heteroptera</taxon>
        <taxon>Panheteroptera</taxon>
        <taxon>Cimicomorpha</taxon>
        <taxon>Reduviidae</taxon>
        <taxon>Triatominae</taxon>
        <taxon>Triatoma</taxon>
    </lineage>
</organism>
<dbReference type="GO" id="GO:0006276">
    <property type="term" value="P:plasmid maintenance"/>
    <property type="evidence" value="ECO:0007669"/>
    <property type="project" value="InterPro"/>
</dbReference>
<evidence type="ECO:0000313" key="2">
    <source>
        <dbReference type="EMBL" id="JAC13821.1"/>
    </source>
</evidence>
<dbReference type="GO" id="GO:0006260">
    <property type="term" value="P:DNA replication"/>
    <property type="evidence" value="ECO:0007669"/>
    <property type="project" value="InterPro"/>
</dbReference>
<sequence>MKSSKNETAIRYNSNPFINNMLLSTKMKQIKVSRLGKDDNILVNRTTGEVNGTHVITYRKVDDEKFVKLFTSNIALTFDLKSAGIKAFNVLMWSVQRTAIDTDLVCLDKYALNDFLQENTLKMSMPTFWRGLKELEDVKVIAKARKLGFYYINPNFVFNGDRIAFTTAIEKIKK</sequence>
<dbReference type="InterPro" id="IPR008813">
    <property type="entry name" value="Plasmid_replication_RepL"/>
</dbReference>
<dbReference type="AlphaFoldDB" id="A0A023EXU4"/>
<reference evidence="2" key="1">
    <citation type="journal article" date="2014" name="PLoS Negl. Trop. Dis.">
        <title>An updated insight into the Sialotranscriptome of Triatoma infestans: developmental stage and geographic variations.</title>
        <authorList>
            <person name="Schwarz A."/>
            <person name="Medrano-Mercado N."/>
            <person name="Schaub G.A."/>
            <person name="Struchiner C.J."/>
            <person name="Bargues M.D."/>
            <person name="Levy M.Z."/>
            <person name="Ribeiro J.M."/>
        </authorList>
    </citation>
    <scope>NUCLEOTIDE SEQUENCE</scope>
    <source>
        <strain evidence="2">Chile</strain>
        <tissue evidence="2">Salivary glands</tissue>
    </source>
</reference>
<evidence type="ECO:0000259" key="1">
    <source>
        <dbReference type="Pfam" id="PF05732"/>
    </source>
</evidence>
<feature type="domain" description="Plasmid replication protein RepL" evidence="1">
    <location>
        <begin position="40"/>
        <end position="162"/>
    </location>
</feature>
<name>A0A023EXU4_TRIIF</name>
<protein>
    <submittedName>
        <fullName evidence="2">Putative 20.9 kDa protein</fullName>
    </submittedName>
</protein>
<dbReference type="Pfam" id="PF05732">
    <property type="entry name" value="RepL"/>
    <property type="match status" value="1"/>
</dbReference>
<proteinExistence type="evidence at transcript level"/>